<name>A0A4C1ZK49_EUMVA</name>
<gene>
    <name evidence="1" type="ORF">EVAR_102257_1</name>
</gene>
<comment type="caution">
    <text evidence="1">The sequence shown here is derived from an EMBL/GenBank/DDBJ whole genome shotgun (WGS) entry which is preliminary data.</text>
</comment>
<dbReference type="AlphaFoldDB" id="A0A4C1ZK49"/>
<keyword evidence="2" id="KW-1185">Reference proteome</keyword>
<dbReference type="EMBL" id="BGZK01001986">
    <property type="protein sequence ID" value="GBP89251.1"/>
    <property type="molecule type" value="Genomic_DNA"/>
</dbReference>
<reference evidence="1 2" key="1">
    <citation type="journal article" date="2019" name="Commun. Biol.">
        <title>The bagworm genome reveals a unique fibroin gene that provides high tensile strength.</title>
        <authorList>
            <person name="Kono N."/>
            <person name="Nakamura H."/>
            <person name="Ohtoshi R."/>
            <person name="Tomita M."/>
            <person name="Numata K."/>
            <person name="Arakawa K."/>
        </authorList>
    </citation>
    <scope>NUCLEOTIDE SEQUENCE [LARGE SCALE GENOMIC DNA]</scope>
</reference>
<protein>
    <submittedName>
        <fullName evidence="1">Uncharacterized protein</fullName>
    </submittedName>
</protein>
<dbReference type="Proteomes" id="UP000299102">
    <property type="component" value="Unassembled WGS sequence"/>
</dbReference>
<sequence>MSGEPGRVARTIQRGTIGEITKCFFSEWNKLSGTHVRGPCRSWDMCREWRKPYVDTACLHITCIELRDLDSTEQVFCMFLRNAISFWERAALETEIDVTVRSQCFPKIMENQKIIGIVIERCK</sequence>
<organism evidence="1 2">
    <name type="scientific">Eumeta variegata</name>
    <name type="common">Bagworm moth</name>
    <name type="synonym">Eumeta japonica</name>
    <dbReference type="NCBI Taxonomy" id="151549"/>
    <lineage>
        <taxon>Eukaryota</taxon>
        <taxon>Metazoa</taxon>
        <taxon>Ecdysozoa</taxon>
        <taxon>Arthropoda</taxon>
        <taxon>Hexapoda</taxon>
        <taxon>Insecta</taxon>
        <taxon>Pterygota</taxon>
        <taxon>Neoptera</taxon>
        <taxon>Endopterygota</taxon>
        <taxon>Lepidoptera</taxon>
        <taxon>Glossata</taxon>
        <taxon>Ditrysia</taxon>
        <taxon>Tineoidea</taxon>
        <taxon>Psychidae</taxon>
        <taxon>Oiketicinae</taxon>
        <taxon>Eumeta</taxon>
    </lineage>
</organism>
<proteinExistence type="predicted"/>
<accession>A0A4C1ZK49</accession>
<evidence type="ECO:0000313" key="1">
    <source>
        <dbReference type="EMBL" id="GBP89251.1"/>
    </source>
</evidence>
<evidence type="ECO:0000313" key="2">
    <source>
        <dbReference type="Proteomes" id="UP000299102"/>
    </source>
</evidence>